<reference evidence="1" key="2">
    <citation type="journal article" date="2015" name="Data Brief">
        <title>Shoot transcriptome of the giant reed, Arundo donax.</title>
        <authorList>
            <person name="Barrero R.A."/>
            <person name="Guerrero F.D."/>
            <person name="Moolhuijzen P."/>
            <person name="Goolsby J.A."/>
            <person name="Tidwell J."/>
            <person name="Bellgard S.E."/>
            <person name="Bellgard M.I."/>
        </authorList>
    </citation>
    <scope>NUCLEOTIDE SEQUENCE</scope>
    <source>
        <tissue evidence="1">Shoot tissue taken approximately 20 cm above the soil surface</tissue>
    </source>
</reference>
<evidence type="ECO:0000313" key="1">
    <source>
        <dbReference type="EMBL" id="JAD29331.1"/>
    </source>
</evidence>
<dbReference type="EMBL" id="GBRH01268564">
    <property type="protein sequence ID" value="JAD29331.1"/>
    <property type="molecule type" value="Transcribed_RNA"/>
</dbReference>
<organism evidence="1">
    <name type="scientific">Arundo donax</name>
    <name type="common">Giant reed</name>
    <name type="synonym">Donax arundinaceus</name>
    <dbReference type="NCBI Taxonomy" id="35708"/>
    <lineage>
        <taxon>Eukaryota</taxon>
        <taxon>Viridiplantae</taxon>
        <taxon>Streptophyta</taxon>
        <taxon>Embryophyta</taxon>
        <taxon>Tracheophyta</taxon>
        <taxon>Spermatophyta</taxon>
        <taxon>Magnoliopsida</taxon>
        <taxon>Liliopsida</taxon>
        <taxon>Poales</taxon>
        <taxon>Poaceae</taxon>
        <taxon>PACMAD clade</taxon>
        <taxon>Arundinoideae</taxon>
        <taxon>Arundineae</taxon>
        <taxon>Arundo</taxon>
    </lineage>
</organism>
<dbReference type="AlphaFoldDB" id="A0A0A8YSA1"/>
<protein>
    <submittedName>
        <fullName evidence="1">Uncharacterized protein</fullName>
    </submittedName>
</protein>
<name>A0A0A8YSA1_ARUDO</name>
<reference evidence="1" key="1">
    <citation type="submission" date="2014-09" db="EMBL/GenBank/DDBJ databases">
        <authorList>
            <person name="Magalhaes I.L.F."/>
            <person name="Oliveira U."/>
            <person name="Santos F.R."/>
            <person name="Vidigal T.H.D.A."/>
            <person name="Brescovit A.D."/>
            <person name="Santos A.J."/>
        </authorList>
    </citation>
    <scope>NUCLEOTIDE SEQUENCE</scope>
    <source>
        <tissue evidence="1">Shoot tissue taken approximately 20 cm above the soil surface</tissue>
    </source>
</reference>
<proteinExistence type="predicted"/>
<accession>A0A0A8YSA1</accession>
<sequence length="36" mass="4348">MLQHLCINFIEGSINMWKEACTCLNFRVRFKRLGQF</sequence>